<name>A0AAN9FME9_CLITE</name>
<accession>A0AAN9FME9</accession>
<protein>
    <submittedName>
        <fullName evidence="2">Uncharacterized protein</fullName>
    </submittedName>
</protein>
<evidence type="ECO:0000256" key="1">
    <source>
        <dbReference type="SAM" id="MobiDB-lite"/>
    </source>
</evidence>
<feature type="region of interest" description="Disordered" evidence="1">
    <location>
        <begin position="45"/>
        <end position="76"/>
    </location>
</feature>
<dbReference type="Proteomes" id="UP001359559">
    <property type="component" value="Unassembled WGS sequence"/>
</dbReference>
<evidence type="ECO:0000313" key="2">
    <source>
        <dbReference type="EMBL" id="KAK7279044.1"/>
    </source>
</evidence>
<keyword evidence="3" id="KW-1185">Reference proteome</keyword>
<proteinExistence type="predicted"/>
<organism evidence="2 3">
    <name type="scientific">Clitoria ternatea</name>
    <name type="common">Butterfly pea</name>
    <dbReference type="NCBI Taxonomy" id="43366"/>
    <lineage>
        <taxon>Eukaryota</taxon>
        <taxon>Viridiplantae</taxon>
        <taxon>Streptophyta</taxon>
        <taxon>Embryophyta</taxon>
        <taxon>Tracheophyta</taxon>
        <taxon>Spermatophyta</taxon>
        <taxon>Magnoliopsida</taxon>
        <taxon>eudicotyledons</taxon>
        <taxon>Gunneridae</taxon>
        <taxon>Pentapetalae</taxon>
        <taxon>rosids</taxon>
        <taxon>fabids</taxon>
        <taxon>Fabales</taxon>
        <taxon>Fabaceae</taxon>
        <taxon>Papilionoideae</taxon>
        <taxon>50 kb inversion clade</taxon>
        <taxon>NPAAA clade</taxon>
        <taxon>indigoferoid/millettioid clade</taxon>
        <taxon>Phaseoleae</taxon>
        <taxon>Clitoria</taxon>
    </lineage>
</organism>
<comment type="caution">
    <text evidence="2">The sequence shown here is derived from an EMBL/GenBank/DDBJ whole genome shotgun (WGS) entry which is preliminary data.</text>
</comment>
<gene>
    <name evidence="2" type="ORF">RJT34_24087</name>
</gene>
<reference evidence="2 3" key="1">
    <citation type="submission" date="2024-01" db="EMBL/GenBank/DDBJ databases">
        <title>The genomes of 5 underutilized Papilionoideae crops provide insights into root nodulation and disease resistance.</title>
        <authorList>
            <person name="Yuan L."/>
        </authorList>
    </citation>
    <scope>NUCLEOTIDE SEQUENCE [LARGE SCALE GENOMIC DNA]</scope>
    <source>
        <strain evidence="2">LY-2023</strain>
        <tissue evidence="2">Leaf</tissue>
    </source>
</reference>
<dbReference type="AlphaFoldDB" id="A0AAN9FME9"/>
<sequence>MKLFIRGNSQITFLVSIHNVLTRDLAKRGSAYGVSVQEASDCAWERHRQEAPSPEWWSRRQESPGDRETFSREEPRRESILCRHSIDMQPRSLSSLPIEATLTLLSMQ</sequence>
<evidence type="ECO:0000313" key="3">
    <source>
        <dbReference type="Proteomes" id="UP001359559"/>
    </source>
</evidence>
<feature type="compositionally biased region" description="Basic and acidic residues" evidence="1">
    <location>
        <begin position="57"/>
        <end position="76"/>
    </location>
</feature>
<dbReference type="EMBL" id="JAYKXN010000006">
    <property type="protein sequence ID" value="KAK7279044.1"/>
    <property type="molecule type" value="Genomic_DNA"/>
</dbReference>